<dbReference type="InterPro" id="IPR050527">
    <property type="entry name" value="Snail/Krueppel_Znf"/>
</dbReference>
<protein>
    <recommendedName>
        <fullName evidence="8">C2H2-type domain-containing protein</fullName>
    </recommendedName>
</protein>
<dbReference type="InterPro" id="IPR036236">
    <property type="entry name" value="Znf_C2H2_sf"/>
</dbReference>
<dbReference type="PROSITE" id="PS00028">
    <property type="entry name" value="ZINC_FINGER_C2H2_1"/>
    <property type="match status" value="3"/>
</dbReference>
<evidence type="ECO:0000313" key="10">
    <source>
        <dbReference type="Proteomes" id="UP000054097"/>
    </source>
</evidence>
<dbReference type="GO" id="GO:0000981">
    <property type="term" value="F:DNA-binding transcription factor activity, RNA polymerase II-specific"/>
    <property type="evidence" value="ECO:0007669"/>
    <property type="project" value="TreeGrafter"/>
</dbReference>
<evidence type="ECO:0000256" key="4">
    <source>
        <dbReference type="ARBA" id="ARBA00022771"/>
    </source>
</evidence>
<evidence type="ECO:0000259" key="8">
    <source>
        <dbReference type="PROSITE" id="PS50157"/>
    </source>
</evidence>
<comment type="subcellular location">
    <subcellularLocation>
        <location evidence="1">Nucleus</location>
    </subcellularLocation>
</comment>
<dbReference type="AlphaFoldDB" id="A0A0C3AXM8"/>
<dbReference type="PROSITE" id="PS50157">
    <property type="entry name" value="ZINC_FINGER_C2H2_2"/>
    <property type="match status" value="2"/>
</dbReference>
<organism evidence="9 10">
    <name type="scientific">Serendipita vermifera MAFF 305830</name>
    <dbReference type="NCBI Taxonomy" id="933852"/>
    <lineage>
        <taxon>Eukaryota</taxon>
        <taxon>Fungi</taxon>
        <taxon>Dikarya</taxon>
        <taxon>Basidiomycota</taxon>
        <taxon>Agaricomycotina</taxon>
        <taxon>Agaricomycetes</taxon>
        <taxon>Sebacinales</taxon>
        <taxon>Serendipitaceae</taxon>
        <taxon>Serendipita</taxon>
    </lineage>
</organism>
<keyword evidence="5" id="KW-0862">Zinc</keyword>
<sequence length="296" mass="34448">MTDKCNWCNIIFEDVTSLRLHLKVDLDVHPYYCQKCKRSFAKLKALRDHFSYASKHRDESEMARMVDINAYCLHCRRQFATAEKLQSHYTIAHALCCEICYAVFSCQSGLQHHMASPVHNERNIPCPHCTRLFKTTSGVAHHMEATQLHKVIETVIQWDSDSQITDPIYTNRIQEVESEEDDDYVLVTRRTQVPYQVLDVQVNEDAWNEDAQAYLCPMDDCRRKFQKLRNLSQHLHSQLHHADPNTFHCLKCESRFALVSSLIQHLESGSCGLAELSVVKDIYVGLRDTFKRLLEF</sequence>
<evidence type="ECO:0000256" key="6">
    <source>
        <dbReference type="ARBA" id="ARBA00023242"/>
    </source>
</evidence>
<reference evidence="10" key="2">
    <citation type="submission" date="2015-01" db="EMBL/GenBank/DDBJ databases">
        <title>Evolutionary Origins and Diversification of the Mycorrhizal Mutualists.</title>
        <authorList>
            <consortium name="DOE Joint Genome Institute"/>
            <consortium name="Mycorrhizal Genomics Consortium"/>
            <person name="Kohler A."/>
            <person name="Kuo A."/>
            <person name="Nagy L.G."/>
            <person name="Floudas D."/>
            <person name="Copeland A."/>
            <person name="Barry K.W."/>
            <person name="Cichocki N."/>
            <person name="Veneault-Fourrey C."/>
            <person name="LaButti K."/>
            <person name="Lindquist E.A."/>
            <person name="Lipzen A."/>
            <person name="Lundell T."/>
            <person name="Morin E."/>
            <person name="Murat C."/>
            <person name="Riley R."/>
            <person name="Ohm R."/>
            <person name="Sun H."/>
            <person name="Tunlid A."/>
            <person name="Henrissat B."/>
            <person name="Grigoriev I.V."/>
            <person name="Hibbett D.S."/>
            <person name="Martin F."/>
        </authorList>
    </citation>
    <scope>NUCLEOTIDE SEQUENCE [LARGE SCALE GENOMIC DNA]</scope>
    <source>
        <strain evidence="10">MAFF 305830</strain>
    </source>
</reference>
<dbReference type="OrthoDB" id="6077919at2759"/>
<dbReference type="GO" id="GO:0005634">
    <property type="term" value="C:nucleus"/>
    <property type="evidence" value="ECO:0007669"/>
    <property type="project" value="UniProtKB-SubCell"/>
</dbReference>
<dbReference type="EMBL" id="KN824289">
    <property type="protein sequence ID" value="KIM29285.1"/>
    <property type="molecule type" value="Genomic_DNA"/>
</dbReference>
<dbReference type="HOGENOM" id="CLU_075838_1_1_1"/>
<feature type="domain" description="C2H2-type" evidence="8">
    <location>
        <begin position="31"/>
        <end position="61"/>
    </location>
</feature>
<keyword evidence="4 7" id="KW-0863">Zinc-finger</keyword>
<feature type="domain" description="C2H2-type" evidence="8">
    <location>
        <begin position="214"/>
        <end position="245"/>
    </location>
</feature>
<keyword evidence="3" id="KW-0677">Repeat</keyword>
<dbReference type="GO" id="GO:0000978">
    <property type="term" value="F:RNA polymerase II cis-regulatory region sequence-specific DNA binding"/>
    <property type="evidence" value="ECO:0007669"/>
    <property type="project" value="TreeGrafter"/>
</dbReference>
<gene>
    <name evidence="9" type="ORF">M408DRAFT_23068</name>
</gene>
<dbReference type="STRING" id="933852.A0A0C3AXM8"/>
<evidence type="ECO:0000256" key="5">
    <source>
        <dbReference type="ARBA" id="ARBA00022833"/>
    </source>
</evidence>
<evidence type="ECO:0000256" key="3">
    <source>
        <dbReference type="ARBA" id="ARBA00022737"/>
    </source>
</evidence>
<dbReference type="PANTHER" id="PTHR24388:SF54">
    <property type="entry name" value="PROTEIN ESCARGOT"/>
    <property type="match status" value="1"/>
</dbReference>
<evidence type="ECO:0000256" key="7">
    <source>
        <dbReference type="PROSITE-ProRule" id="PRU00042"/>
    </source>
</evidence>
<dbReference type="SMART" id="SM00355">
    <property type="entry name" value="ZnF_C2H2"/>
    <property type="match status" value="7"/>
</dbReference>
<dbReference type="InterPro" id="IPR013087">
    <property type="entry name" value="Znf_C2H2_type"/>
</dbReference>
<keyword evidence="2" id="KW-0479">Metal-binding</keyword>
<dbReference type="Proteomes" id="UP000054097">
    <property type="component" value="Unassembled WGS sequence"/>
</dbReference>
<reference evidence="9 10" key="1">
    <citation type="submission" date="2014-04" db="EMBL/GenBank/DDBJ databases">
        <authorList>
            <consortium name="DOE Joint Genome Institute"/>
            <person name="Kuo A."/>
            <person name="Zuccaro A."/>
            <person name="Kohler A."/>
            <person name="Nagy L.G."/>
            <person name="Floudas D."/>
            <person name="Copeland A."/>
            <person name="Barry K.W."/>
            <person name="Cichocki N."/>
            <person name="Veneault-Fourrey C."/>
            <person name="LaButti K."/>
            <person name="Lindquist E.A."/>
            <person name="Lipzen A."/>
            <person name="Lundell T."/>
            <person name="Morin E."/>
            <person name="Murat C."/>
            <person name="Sun H."/>
            <person name="Tunlid A."/>
            <person name="Henrissat B."/>
            <person name="Grigoriev I.V."/>
            <person name="Hibbett D.S."/>
            <person name="Martin F."/>
            <person name="Nordberg H.P."/>
            <person name="Cantor M.N."/>
            <person name="Hua S.X."/>
        </authorList>
    </citation>
    <scope>NUCLEOTIDE SEQUENCE [LARGE SCALE GENOMIC DNA]</scope>
    <source>
        <strain evidence="9 10">MAFF 305830</strain>
    </source>
</reference>
<proteinExistence type="predicted"/>
<evidence type="ECO:0000256" key="1">
    <source>
        <dbReference type="ARBA" id="ARBA00004123"/>
    </source>
</evidence>
<name>A0A0C3AXM8_SERVB</name>
<dbReference type="Gene3D" id="3.30.160.60">
    <property type="entry name" value="Classic Zinc Finger"/>
    <property type="match status" value="3"/>
</dbReference>
<keyword evidence="10" id="KW-1185">Reference proteome</keyword>
<evidence type="ECO:0000313" key="9">
    <source>
        <dbReference type="EMBL" id="KIM29285.1"/>
    </source>
</evidence>
<dbReference type="SUPFAM" id="SSF57667">
    <property type="entry name" value="beta-beta-alpha zinc fingers"/>
    <property type="match status" value="2"/>
</dbReference>
<keyword evidence="6" id="KW-0539">Nucleus</keyword>
<evidence type="ECO:0000256" key="2">
    <source>
        <dbReference type="ARBA" id="ARBA00022723"/>
    </source>
</evidence>
<accession>A0A0C3AXM8</accession>
<dbReference type="GO" id="GO:0008270">
    <property type="term" value="F:zinc ion binding"/>
    <property type="evidence" value="ECO:0007669"/>
    <property type="project" value="UniProtKB-KW"/>
</dbReference>
<dbReference type="PANTHER" id="PTHR24388">
    <property type="entry name" value="ZINC FINGER PROTEIN"/>
    <property type="match status" value="1"/>
</dbReference>